<evidence type="ECO:0000256" key="1">
    <source>
        <dbReference type="SAM" id="MobiDB-lite"/>
    </source>
</evidence>
<proteinExistence type="predicted"/>
<dbReference type="Proteomes" id="UP000479190">
    <property type="component" value="Unassembled WGS sequence"/>
</dbReference>
<reference evidence="2 3" key="1">
    <citation type="submission" date="2020-02" db="EMBL/GenBank/DDBJ databases">
        <authorList>
            <person name="Ferguson B K."/>
        </authorList>
    </citation>
    <scope>NUCLEOTIDE SEQUENCE [LARGE SCALE GENOMIC DNA]</scope>
</reference>
<gene>
    <name evidence="2" type="ORF">TBRA_LOCUS4284</name>
</gene>
<dbReference type="EMBL" id="CADCXV010000677">
    <property type="protein sequence ID" value="CAB0032342.1"/>
    <property type="molecule type" value="Genomic_DNA"/>
</dbReference>
<organism evidence="2 3">
    <name type="scientific">Trichogramma brassicae</name>
    <dbReference type="NCBI Taxonomy" id="86971"/>
    <lineage>
        <taxon>Eukaryota</taxon>
        <taxon>Metazoa</taxon>
        <taxon>Ecdysozoa</taxon>
        <taxon>Arthropoda</taxon>
        <taxon>Hexapoda</taxon>
        <taxon>Insecta</taxon>
        <taxon>Pterygota</taxon>
        <taxon>Neoptera</taxon>
        <taxon>Endopterygota</taxon>
        <taxon>Hymenoptera</taxon>
        <taxon>Apocrita</taxon>
        <taxon>Proctotrupomorpha</taxon>
        <taxon>Chalcidoidea</taxon>
        <taxon>Trichogrammatidae</taxon>
        <taxon>Trichogramma</taxon>
    </lineage>
</organism>
<protein>
    <submittedName>
        <fullName evidence="2">Uncharacterized protein</fullName>
    </submittedName>
</protein>
<sequence>MLMEQQSGFTKYPCFKCLWNSRDRKEHYTDHKWSERNSLESGHHNVINSPTKSGSLYCDTKPIARSFTMCHPSIIEHLFTTIYSALTRQTGSLVATTKASSQFHPHSSTSWFSGPTVVSGDGASTALSGGHHQKDSGGSSDGQGCPCSLPEGVLHRKPGREDEQAEGLIQGLAGYVKDRKKPAIQLQTFSPCLTWAFAALKRTMKCTEAPSSQEAVVAASTPFSTRNKIPATSPPEVAAANKRANGPHLYEQAVDANKNAVVSEETFTVVKGRRG</sequence>
<name>A0A6H5I7B0_9HYME</name>
<dbReference type="OrthoDB" id="7549893at2759"/>
<accession>A0A6H5I7B0</accession>
<dbReference type="AlphaFoldDB" id="A0A6H5I7B0"/>
<feature type="region of interest" description="Disordered" evidence="1">
    <location>
        <begin position="122"/>
        <end position="149"/>
    </location>
</feature>
<evidence type="ECO:0000313" key="3">
    <source>
        <dbReference type="Proteomes" id="UP000479190"/>
    </source>
</evidence>
<evidence type="ECO:0000313" key="2">
    <source>
        <dbReference type="EMBL" id="CAB0032342.1"/>
    </source>
</evidence>
<keyword evidence="3" id="KW-1185">Reference proteome</keyword>